<evidence type="ECO:0000313" key="3">
    <source>
        <dbReference type="EMBL" id="KAL1251078.1"/>
    </source>
</evidence>
<keyword evidence="4" id="KW-1185">Reference proteome</keyword>
<reference evidence="3 4" key="1">
    <citation type="submission" date="2023-09" db="EMBL/GenBank/DDBJ databases">
        <authorList>
            <person name="Wang M."/>
        </authorList>
    </citation>
    <scope>NUCLEOTIDE SEQUENCE [LARGE SCALE GENOMIC DNA]</scope>
    <source>
        <strain evidence="3">GT-2023</strain>
        <tissue evidence="3">Liver</tissue>
    </source>
</reference>
<keyword evidence="2" id="KW-1133">Transmembrane helix</keyword>
<evidence type="ECO:0000256" key="1">
    <source>
        <dbReference type="SAM" id="MobiDB-lite"/>
    </source>
</evidence>
<gene>
    <name evidence="3" type="ORF">QQF64_018874</name>
</gene>
<feature type="transmembrane region" description="Helical" evidence="2">
    <location>
        <begin position="68"/>
        <end position="89"/>
    </location>
</feature>
<feature type="compositionally biased region" description="Polar residues" evidence="1">
    <location>
        <begin position="1"/>
        <end position="12"/>
    </location>
</feature>
<accession>A0ABR3LE17</accession>
<sequence>MNSLSGRSSNFCSKFPLSKTATKEKGQQMQRGNRLKHWPPIPSGSCVNGLPEEAVFTPCWFAHCRNYLLFKCLMTFVALLVLTNPNIFITT</sequence>
<keyword evidence="2" id="KW-0812">Transmembrane</keyword>
<evidence type="ECO:0000256" key="2">
    <source>
        <dbReference type="SAM" id="Phobius"/>
    </source>
</evidence>
<proteinExistence type="predicted"/>
<evidence type="ECO:0000313" key="4">
    <source>
        <dbReference type="Proteomes" id="UP001558613"/>
    </source>
</evidence>
<keyword evidence="2" id="KW-0472">Membrane</keyword>
<organism evidence="3 4">
    <name type="scientific">Cirrhinus molitorella</name>
    <name type="common">mud carp</name>
    <dbReference type="NCBI Taxonomy" id="172907"/>
    <lineage>
        <taxon>Eukaryota</taxon>
        <taxon>Metazoa</taxon>
        <taxon>Chordata</taxon>
        <taxon>Craniata</taxon>
        <taxon>Vertebrata</taxon>
        <taxon>Euteleostomi</taxon>
        <taxon>Actinopterygii</taxon>
        <taxon>Neopterygii</taxon>
        <taxon>Teleostei</taxon>
        <taxon>Ostariophysi</taxon>
        <taxon>Cypriniformes</taxon>
        <taxon>Cyprinidae</taxon>
        <taxon>Labeoninae</taxon>
        <taxon>Labeonini</taxon>
        <taxon>Cirrhinus</taxon>
    </lineage>
</organism>
<name>A0ABR3LE17_9TELE</name>
<dbReference type="EMBL" id="JAYMGO010000022">
    <property type="protein sequence ID" value="KAL1251078.1"/>
    <property type="molecule type" value="Genomic_DNA"/>
</dbReference>
<feature type="region of interest" description="Disordered" evidence="1">
    <location>
        <begin position="1"/>
        <end position="37"/>
    </location>
</feature>
<comment type="caution">
    <text evidence="3">The sequence shown here is derived from an EMBL/GenBank/DDBJ whole genome shotgun (WGS) entry which is preliminary data.</text>
</comment>
<protein>
    <submittedName>
        <fullName evidence="3">Uncharacterized protein</fullName>
    </submittedName>
</protein>
<dbReference type="Proteomes" id="UP001558613">
    <property type="component" value="Unassembled WGS sequence"/>
</dbReference>